<reference evidence="2 4" key="2">
    <citation type="submission" date="2022-05" db="EMBL/GenBank/DDBJ databases">
        <title>Chromosome-level reference genomes for two strains of Caenorhabditis briggsae: an improved platform for comparative genomics.</title>
        <authorList>
            <person name="Stevens L."/>
            <person name="Andersen E.C."/>
        </authorList>
    </citation>
    <scope>NUCLEOTIDE SEQUENCE [LARGE SCALE GENOMIC DNA]</scope>
    <source>
        <strain evidence="2">QX1410_ONT</strain>
        <tissue evidence="2">Whole-organism</tissue>
    </source>
</reference>
<dbReference type="EMBL" id="CP090893">
    <property type="protein sequence ID" value="ULU01146.1"/>
    <property type="molecule type" value="Genomic_DNA"/>
</dbReference>
<feature type="compositionally biased region" description="Low complexity" evidence="1">
    <location>
        <begin position="109"/>
        <end position="120"/>
    </location>
</feature>
<evidence type="ECO:0000313" key="4">
    <source>
        <dbReference type="Proteomes" id="UP000827892"/>
    </source>
</evidence>
<reference evidence="3 5" key="1">
    <citation type="submission" date="2022-04" db="EMBL/GenBank/DDBJ databases">
        <title>Chromosome-level reference genomes for two strains of Caenorhabditis briggsae: an improved platform for comparative genomics.</title>
        <authorList>
            <person name="Stevens L."/>
            <person name="Andersen E."/>
        </authorList>
    </citation>
    <scope>NUCLEOTIDE SEQUENCE [LARGE SCALE GENOMIC DNA]</scope>
    <source>
        <strain evidence="3">VX34</strain>
        <tissue evidence="3">Whole-organism</tissue>
    </source>
</reference>
<evidence type="ECO:0000313" key="2">
    <source>
        <dbReference type="EMBL" id="ULU01146.1"/>
    </source>
</evidence>
<feature type="region of interest" description="Disordered" evidence="1">
    <location>
        <begin position="41"/>
        <end position="63"/>
    </location>
</feature>
<accession>A0AAE9DC85</accession>
<evidence type="ECO:0000256" key="1">
    <source>
        <dbReference type="SAM" id="MobiDB-lite"/>
    </source>
</evidence>
<gene>
    <name evidence="2" type="ORF">L3Y34_001484</name>
    <name evidence="3" type="ORF">L5515_004337</name>
</gene>
<feature type="region of interest" description="Disordered" evidence="1">
    <location>
        <begin position="1"/>
        <end position="28"/>
    </location>
</feature>
<evidence type="ECO:0000313" key="5">
    <source>
        <dbReference type="Proteomes" id="UP000829354"/>
    </source>
</evidence>
<feature type="region of interest" description="Disordered" evidence="1">
    <location>
        <begin position="100"/>
        <end position="147"/>
    </location>
</feature>
<sequence>MTKSTKLRHCKQKKKKPEKAEKSKTPIVITEKPSFEDVAITSSTTDGLLGSTDSGGSRSKSRNRKLGGLCCCTAQTATLSPIEPTDYGGIASTNNNGMIGSLCRDSRAPSRNSRSGSSRSQQAKHQPIDPDEPSTSGTTDRRPSTHFMLDLPVVSTRLRKLSEAFFNAQHGDKIDHHHGAVWNTISHHSRLIISSS</sequence>
<keyword evidence="5" id="KW-1185">Reference proteome</keyword>
<proteinExistence type="predicted"/>
<dbReference type="AlphaFoldDB" id="A0AAE9DC85"/>
<dbReference type="Proteomes" id="UP000829354">
    <property type="component" value="Chromosome III"/>
</dbReference>
<name>A0AAE9DC85_CAEBR</name>
<dbReference type="EMBL" id="CP092622">
    <property type="protein sequence ID" value="UMM23806.1"/>
    <property type="molecule type" value="Genomic_DNA"/>
</dbReference>
<organism evidence="2 4">
    <name type="scientific">Caenorhabditis briggsae</name>
    <dbReference type="NCBI Taxonomy" id="6238"/>
    <lineage>
        <taxon>Eukaryota</taxon>
        <taxon>Metazoa</taxon>
        <taxon>Ecdysozoa</taxon>
        <taxon>Nematoda</taxon>
        <taxon>Chromadorea</taxon>
        <taxon>Rhabditida</taxon>
        <taxon>Rhabditina</taxon>
        <taxon>Rhabditomorpha</taxon>
        <taxon>Rhabditoidea</taxon>
        <taxon>Rhabditidae</taxon>
        <taxon>Peloderinae</taxon>
        <taxon>Caenorhabditis</taxon>
    </lineage>
</organism>
<protein>
    <submittedName>
        <fullName evidence="2">Uncharacterized protein</fullName>
    </submittedName>
</protein>
<dbReference type="Proteomes" id="UP000827892">
    <property type="component" value="Chromosome III"/>
</dbReference>
<feature type="compositionally biased region" description="Basic residues" evidence="1">
    <location>
        <begin position="1"/>
        <end position="17"/>
    </location>
</feature>
<feature type="compositionally biased region" description="Low complexity" evidence="1">
    <location>
        <begin position="41"/>
        <end position="58"/>
    </location>
</feature>
<evidence type="ECO:0000313" key="3">
    <source>
        <dbReference type="EMBL" id="UMM23806.1"/>
    </source>
</evidence>